<evidence type="ECO:0000313" key="1">
    <source>
        <dbReference type="EMBL" id="MCL6728457.1"/>
    </source>
</evidence>
<gene>
    <name evidence="1" type="ORF">LZ538_00105</name>
</gene>
<evidence type="ECO:0000313" key="2">
    <source>
        <dbReference type="Proteomes" id="UP001165342"/>
    </source>
</evidence>
<sequence length="216" mass="22187">MRSKLIVIGLASVLAGCGAGLPDRPETGLNPVNVPVLTTTNYAFDAAAPGGSLAGGEAQRLDGWLQGLGLGYGDAVYVDGSYGSARSEVAQVVGRYGVMVQPGAPVTAGNVAPDSVRVVVSRRTAGVPGCPNWSVASSPNYENRTLSNFGCGVNSNLAAMVANPTDLVHGRAGDSAVDASTGAKAIMLYRSWPLTGVQEGQQRRPLKDVDTKKDSK</sequence>
<keyword evidence="2" id="KW-1185">Reference proteome</keyword>
<protein>
    <submittedName>
        <fullName evidence="1">CpaD family pilus assembly protein</fullName>
    </submittedName>
</protein>
<dbReference type="Proteomes" id="UP001165342">
    <property type="component" value="Unassembled WGS sequence"/>
</dbReference>
<name>A0ABT0RY22_9SPHN</name>
<dbReference type="Pfam" id="PF09476">
    <property type="entry name" value="Pilus_CpaD"/>
    <property type="match status" value="1"/>
</dbReference>
<reference evidence="1" key="1">
    <citation type="submission" date="2022-05" db="EMBL/GenBank/DDBJ databases">
        <authorList>
            <person name="Jo J.-H."/>
            <person name="Im W.-T."/>
        </authorList>
    </citation>
    <scope>NUCLEOTIDE SEQUENCE</scope>
    <source>
        <strain evidence="1">SE220</strain>
    </source>
</reference>
<dbReference type="RefSeq" id="WP_249829969.1">
    <property type="nucleotide sequence ID" value="NZ_JAMGBE010000001.1"/>
</dbReference>
<dbReference type="PROSITE" id="PS51257">
    <property type="entry name" value="PROKAR_LIPOPROTEIN"/>
    <property type="match status" value="1"/>
</dbReference>
<organism evidence="1 2">
    <name type="scientific">Sphingomonas hankyongi</name>
    <dbReference type="NCBI Taxonomy" id="2908209"/>
    <lineage>
        <taxon>Bacteria</taxon>
        <taxon>Pseudomonadati</taxon>
        <taxon>Pseudomonadota</taxon>
        <taxon>Alphaproteobacteria</taxon>
        <taxon>Sphingomonadales</taxon>
        <taxon>Sphingomonadaceae</taxon>
        <taxon>Sphingomonas</taxon>
    </lineage>
</organism>
<dbReference type="EMBL" id="JAMGBE010000001">
    <property type="protein sequence ID" value="MCL6728457.1"/>
    <property type="molecule type" value="Genomic_DNA"/>
</dbReference>
<proteinExistence type="predicted"/>
<accession>A0ABT0RY22</accession>
<comment type="caution">
    <text evidence="1">The sequence shown here is derived from an EMBL/GenBank/DDBJ whole genome shotgun (WGS) entry which is preliminary data.</text>
</comment>
<dbReference type="InterPro" id="IPR019027">
    <property type="entry name" value="Pilus_biogenesis_CpaD-related"/>
</dbReference>